<keyword evidence="6 8" id="KW-0560">Oxidoreductase</keyword>
<dbReference type="SUPFAM" id="SSF55469">
    <property type="entry name" value="FMN-dependent nitroreductase-like"/>
    <property type="match status" value="1"/>
</dbReference>
<evidence type="ECO:0000256" key="5">
    <source>
        <dbReference type="ARBA" id="ARBA00022857"/>
    </source>
</evidence>
<dbReference type="PANTHER" id="PTHR43821">
    <property type="entry name" value="NAD(P)H NITROREDUCTASE YDJA-RELATED"/>
    <property type="match status" value="1"/>
</dbReference>
<evidence type="ECO:0000259" key="9">
    <source>
        <dbReference type="Pfam" id="PF00881"/>
    </source>
</evidence>
<keyword evidence="3 8" id="KW-0285">Flavoprotein</keyword>
<dbReference type="InterPro" id="IPR029479">
    <property type="entry name" value="Nitroreductase"/>
</dbReference>
<dbReference type="InterPro" id="IPR026021">
    <property type="entry name" value="YdjA-like"/>
</dbReference>
<dbReference type="InterPro" id="IPR052530">
    <property type="entry name" value="NAD(P)H_nitroreductase"/>
</dbReference>
<evidence type="ECO:0000256" key="2">
    <source>
        <dbReference type="ARBA" id="ARBA00007118"/>
    </source>
</evidence>
<sequence length="188" mass="21185">MRIEEAIKGRRSIGRVKPDPVDKSLIEKLLEAAVWAPNHYKTEPWRFFVMTGEGRNRLADAYKEIAREEAAGTPVSEEQLRKHWDKAFRAPVIIAVAASPTSMPKVHWIEEMAAVHAAVQNMLLTAHSLGLGAIWRSGDPMYHPRMKQAFGLEEHEEVAGLIYLGYPENGQPPAPAKTSFAQKTIWYE</sequence>
<dbReference type="EC" id="1.-.-.-" evidence="8"/>
<keyword evidence="5 8" id="KW-0521">NADP</keyword>
<evidence type="ECO:0000256" key="6">
    <source>
        <dbReference type="ARBA" id="ARBA00023002"/>
    </source>
</evidence>
<name>A0ABW3DBU3_9BACL</name>
<dbReference type="PANTHER" id="PTHR43821:SF1">
    <property type="entry name" value="NAD(P)H NITROREDUCTASE YDJA-RELATED"/>
    <property type="match status" value="1"/>
</dbReference>
<keyword evidence="7 8" id="KW-0520">NAD</keyword>
<evidence type="ECO:0000313" key="11">
    <source>
        <dbReference type="Proteomes" id="UP001597120"/>
    </source>
</evidence>
<dbReference type="InterPro" id="IPR000415">
    <property type="entry name" value="Nitroreductase-like"/>
</dbReference>
<comment type="cofactor">
    <cofactor evidence="1 8">
        <name>FMN</name>
        <dbReference type="ChEBI" id="CHEBI:58210"/>
    </cofactor>
</comment>
<dbReference type="Pfam" id="PF00881">
    <property type="entry name" value="Nitroreductase"/>
    <property type="match status" value="1"/>
</dbReference>
<evidence type="ECO:0000256" key="8">
    <source>
        <dbReference type="PIRNR" id="PIRNR000232"/>
    </source>
</evidence>
<organism evidence="10 11">
    <name type="scientific">Paenibacillus residui</name>
    <dbReference type="NCBI Taxonomy" id="629724"/>
    <lineage>
        <taxon>Bacteria</taxon>
        <taxon>Bacillati</taxon>
        <taxon>Bacillota</taxon>
        <taxon>Bacilli</taxon>
        <taxon>Bacillales</taxon>
        <taxon>Paenibacillaceae</taxon>
        <taxon>Paenibacillus</taxon>
    </lineage>
</organism>
<evidence type="ECO:0000256" key="1">
    <source>
        <dbReference type="ARBA" id="ARBA00001917"/>
    </source>
</evidence>
<evidence type="ECO:0000256" key="3">
    <source>
        <dbReference type="ARBA" id="ARBA00022630"/>
    </source>
</evidence>
<feature type="domain" description="Nitroreductase" evidence="9">
    <location>
        <begin position="7"/>
        <end position="166"/>
    </location>
</feature>
<gene>
    <name evidence="10" type="ORF">ACFQ03_12725</name>
</gene>
<comment type="similarity">
    <text evidence="2 8">Belongs to the nitroreductase family.</text>
</comment>
<dbReference type="EMBL" id="JBHTIU010000039">
    <property type="protein sequence ID" value="MFD0870017.1"/>
    <property type="molecule type" value="Genomic_DNA"/>
</dbReference>
<dbReference type="PIRSF" id="PIRSF000232">
    <property type="entry name" value="YdjA"/>
    <property type="match status" value="1"/>
</dbReference>
<protein>
    <recommendedName>
        <fullName evidence="8">Putative NAD(P)H nitroreductase</fullName>
        <ecNumber evidence="8">1.-.-.-</ecNumber>
    </recommendedName>
</protein>
<dbReference type="Gene3D" id="3.40.109.10">
    <property type="entry name" value="NADH Oxidase"/>
    <property type="match status" value="1"/>
</dbReference>
<evidence type="ECO:0000313" key="10">
    <source>
        <dbReference type="EMBL" id="MFD0870017.1"/>
    </source>
</evidence>
<reference evidence="11" key="1">
    <citation type="journal article" date="2019" name="Int. J. Syst. Evol. Microbiol.">
        <title>The Global Catalogue of Microorganisms (GCM) 10K type strain sequencing project: providing services to taxonomists for standard genome sequencing and annotation.</title>
        <authorList>
            <consortium name="The Broad Institute Genomics Platform"/>
            <consortium name="The Broad Institute Genome Sequencing Center for Infectious Disease"/>
            <person name="Wu L."/>
            <person name="Ma J."/>
        </authorList>
    </citation>
    <scope>NUCLEOTIDE SEQUENCE [LARGE SCALE GENOMIC DNA]</scope>
    <source>
        <strain evidence="11">CCUG 57263</strain>
    </source>
</reference>
<dbReference type="CDD" id="cd02135">
    <property type="entry name" value="YdjA-like"/>
    <property type="match status" value="1"/>
</dbReference>
<evidence type="ECO:0000256" key="4">
    <source>
        <dbReference type="ARBA" id="ARBA00022643"/>
    </source>
</evidence>
<keyword evidence="11" id="KW-1185">Reference proteome</keyword>
<keyword evidence="4 8" id="KW-0288">FMN</keyword>
<dbReference type="RefSeq" id="WP_379288497.1">
    <property type="nucleotide sequence ID" value="NZ_JBHTIU010000039.1"/>
</dbReference>
<accession>A0ABW3DBU3</accession>
<dbReference type="Proteomes" id="UP001597120">
    <property type="component" value="Unassembled WGS sequence"/>
</dbReference>
<proteinExistence type="inferred from homology"/>
<comment type="caution">
    <text evidence="10">The sequence shown here is derived from an EMBL/GenBank/DDBJ whole genome shotgun (WGS) entry which is preliminary data.</text>
</comment>
<evidence type="ECO:0000256" key="7">
    <source>
        <dbReference type="ARBA" id="ARBA00023027"/>
    </source>
</evidence>